<protein>
    <submittedName>
        <fullName evidence="3">Uncharacterized protein</fullName>
    </submittedName>
</protein>
<keyword evidence="4" id="KW-1185">Reference proteome</keyword>
<proteinExistence type="predicted"/>
<evidence type="ECO:0000256" key="1">
    <source>
        <dbReference type="SAM" id="MobiDB-lite"/>
    </source>
</evidence>
<reference evidence="3" key="1">
    <citation type="submission" date="2019-05" db="EMBL/GenBank/DDBJ databases">
        <title>Whole genome sequencing of Pseudanabaena catenata USMAC16.</title>
        <authorList>
            <person name="Khan Z."/>
            <person name="Omar W.M."/>
            <person name="Convey P."/>
            <person name="Merican F."/>
            <person name="Najimudin N."/>
        </authorList>
    </citation>
    <scope>NUCLEOTIDE SEQUENCE</scope>
    <source>
        <strain evidence="3">USMAC16</strain>
    </source>
</reference>
<feature type="chain" id="PRO_5040739101" evidence="2">
    <location>
        <begin position="27"/>
        <end position="91"/>
    </location>
</feature>
<sequence length="91" mass="9683">MTTAMNKFTKSMPVIAIAFLLGSAVATVPSSFNLNLSAQAQSESNQEKPRNRPPRPDLDAAAKKLGVTKEKLIEALGIPPKPPEDGNGDRP</sequence>
<feature type="signal peptide" evidence="2">
    <location>
        <begin position="1"/>
        <end position="26"/>
    </location>
</feature>
<evidence type="ECO:0000313" key="4">
    <source>
        <dbReference type="Proteomes" id="UP001152872"/>
    </source>
</evidence>
<organism evidence="3 4">
    <name type="scientific">Pseudanabaena catenata USMAC16</name>
    <dbReference type="NCBI Taxonomy" id="1855837"/>
    <lineage>
        <taxon>Bacteria</taxon>
        <taxon>Bacillati</taxon>
        <taxon>Cyanobacteriota</taxon>
        <taxon>Cyanophyceae</taxon>
        <taxon>Pseudanabaenales</taxon>
        <taxon>Pseudanabaenaceae</taxon>
        <taxon>Pseudanabaena</taxon>
    </lineage>
</organism>
<evidence type="ECO:0000313" key="3">
    <source>
        <dbReference type="EMBL" id="MDG3496243.1"/>
    </source>
</evidence>
<dbReference type="Proteomes" id="UP001152872">
    <property type="component" value="Unassembled WGS sequence"/>
</dbReference>
<feature type="region of interest" description="Disordered" evidence="1">
    <location>
        <begin position="39"/>
        <end position="59"/>
    </location>
</feature>
<evidence type="ECO:0000256" key="2">
    <source>
        <dbReference type="SAM" id="SignalP"/>
    </source>
</evidence>
<dbReference type="EMBL" id="VBTY01000165">
    <property type="protein sequence ID" value="MDG3496243.1"/>
    <property type="molecule type" value="Genomic_DNA"/>
</dbReference>
<feature type="compositionally biased region" description="Basic and acidic residues" evidence="1">
    <location>
        <begin position="45"/>
        <end position="59"/>
    </location>
</feature>
<dbReference type="AlphaFoldDB" id="A0A9X4RIM6"/>
<dbReference type="RefSeq" id="WP_009628411.1">
    <property type="nucleotide sequence ID" value="NZ_VBTY01000165.1"/>
</dbReference>
<accession>A0A9X4RIM6</accession>
<keyword evidence="2" id="KW-0732">Signal</keyword>
<gene>
    <name evidence="3" type="ORF">FEV09_16990</name>
</gene>
<comment type="caution">
    <text evidence="3">The sequence shown here is derived from an EMBL/GenBank/DDBJ whole genome shotgun (WGS) entry which is preliminary data.</text>
</comment>
<name>A0A9X4RIM6_9CYAN</name>